<proteinExistence type="predicted"/>
<feature type="transmembrane region" description="Helical" evidence="1">
    <location>
        <begin position="92"/>
        <end position="114"/>
    </location>
</feature>
<evidence type="ECO:0000313" key="2">
    <source>
        <dbReference type="EMBL" id="RCK68917.1"/>
    </source>
</evidence>
<keyword evidence="1" id="KW-1133">Transmembrane helix</keyword>
<feature type="transmembrane region" description="Helical" evidence="1">
    <location>
        <begin position="56"/>
        <end position="80"/>
    </location>
</feature>
<reference evidence="2 3" key="1">
    <citation type="submission" date="2018-07" db="EMBL/GenBank/DDBJ databases">
        <title>Desertimonas flava gen. nov. sp. nov.</title>
        <authorList>
            <person name="Liu S."/>
        </authorList>
    </citation>
    <scope>NUCLEOTIDE SEQUENCE [LARGE SCALE GENOMIC DNA]</scope>
    <source>
        <strain evidence="2 3">16Sb5-5</strain>
    </source>
</reference>
<protein>
    <recommendedName>
        <fullName evidence="4">Transmembrane protein</fullName>
    </recommendedName>
</protein>
<dbReference type="Proteomes" id="UP000252770">
    <property type="component" value="Unassembled WGS sequence"/>
</dbReference>
<dbReference type="EMBL" id="QOUI01000008">
    <property type="protein sequence ID" value="RCK68917.1"/>
    <property type="molecule type" value="Genomic_DNA"/>
</dbReference>
<keyword evidence="3" id="KW-1185">Reference proteome</keyword>
<evidence type="ECO:0008006" key="4">
    <source>
        <dbReference type="Google" id="ProtNLM"/>
    </source>
</evidence>
<comment type="caution">
    <text evidence="2">The sequence shown here is derived from an EMBL/GenBank/DDBJ whole genome shotgun (WGS) entry which is preliminary data.</text>
</comment>
<dbReference type="AlphaFoldDB" id="A0A367YT44"/>
<name>A0A367YT44_9ACTN</name>
<sequence length="115" mass="11494">MTDFPPQKSVPAELTRIGFSGTLWFAAALLAAAIGLAGLLAGGWRPAGLPTLAAVGFWVGAGAQLLGLGGLAWAGCPVIGLDRERADKNKSLVVRAGVIAFVLGGALASLAVLLS</sequence>
<organism evidence="2 3">
    <name type="scientific">Desertihabitans brevis</name>
    <dbReference type="NCBI Taxonomy" id="2268447"/>
    <lineage>
        <taxon>Bacteria</taxon>
        <taxon>Bacillati</taxon>
        <taxon>Actinomycetota</taxon>
        <taxon>Actinomycetes</taxon>
        <taxon>Propionibacteriales</taxon>
        <taxon>Propionibacteriaceae</taxon>
        <taxon>Desertihabitans</taxon>
    </lineage>
</organism>
<keyword evidence="1" id="KW-0472">Membrane</keyword>
<evidence type="ECO:0000313" key="3">
    <source>
        <dbReference type="Proteomes" id="UP000252770"/>
    </source>
</evidence>
<keyword evidence="1" id="KW-0812">Transmembrane</keyword>
<gene>
    <name evidence="2" type="ORF">DT076_13440</name>
</gene>
<evidence type="ECO:0000256" key="1">
    <source>
        <dbReference type="SAM" id="Phobius"/>
    </source>
</evidence>
<feature type="transmembrane region" description="Helical" evidence="1">
    <location>
        <begin position="21"/>
        <end position="44"/>
    </location>
</feature>
<accession>A0A367YT44</accession>
<dbReference type="RefSeq" id="WP_114127203.1">
    <property type="nucleotide sequence ID" value="NZ_QOUI01000008.1"/>
</dbReference>